<evidence type="ECO:0000313" key="2">
    <source>
        <dbReference type="EMBL" id="EJD35181.1"/>
    </source>
</evidence>
<dbReference type="InParanoid" id="J0LEF2"/>
<reference evidence="3" key="1">
    <citation type="journal article" date="2012" name="Science">
        <title>The Paleozoic origin of enzymatic lignin decomposition reconstructed from 31 fungal genomes.</title>
        <authorList>
            <person name="Floudas D."/>
            <person name="Binder M."/>
            <person name="Riley R."/>
            <person name="Barry K."/>
            <person name="Blanchette R.A."/>
            <person name="Henrissat B."/>
            <person name="Martinez A.T."/>
            <person name="Otillar R."/>
            <person name="Spatafora J.W."/>
            <person name="Yadav J.S."/>
            <person name="Aerts A."/>
            <person name="Benoit I."/>
            <person name="Boyd A."/>
            <person name="Carlson A."/>
            <person name="Copeland A."/>
            <person name="Coutinho P.M."/>
            <person name="de Vries R.P."/>
            <person name="Ferreira P."/>
            <person name="Findley K."/>
            <person name="Foster B."/>
            <person name="Gaskell J."/>
            <person name="Glotzer D."/>
            <person name="Gorecki P."/>
            <person name="Heitman J."/>
            <person name="Hesse C."/>
            <person name="Hori C."/>
            <person name="Igarashi K."/>
            <person name="Jurgens J.A."/>
            <person name="Kallen N."/>
            <person name="Kersten P."/>
            <person name="Kohler A."/>
            <person name="Kuees U."/>
            <person name="Kumar T.K.A."/>
            <person name="Kuo A."/>
            <person name="LaButti K."/>
            <person name="Larrondo L.F."/>
            <person name="Lindquist E."/>
            <person name="Ling A."/>
            <person name="Lombard V."/>
            <person name="Lucas S."/>
            <person name="Lundell T."/>
            <person name="Martin R."/>
            <person name="McLaughlin D.J."/>
            <person name="Morgenstern I."/>
            <person name="Morin E."/>
            <person name="Murat C."/>
            <person name="Nagy L.G."/>
            <person name="Nolan M."/>
            <person name="Ohm R.A."/>
            <person name="Patyshakuliyeva A."/>
            <person name="Rokas A."/>
            <person name="Ruiz-Duenas F.J."/>
            <person name="Sabat G."/>
            <person name="Salamov A."/>
            <person name="Samejima M."/>
            <person name="Schmutz J."/>
            <person name="Slot J.C."/>
            <person name="St John F."/>
            <person name="Stenlid J."/>
            <person name="Sun H."/>
            <person name="Sun S."/>
            <person name="Syed K."/>
            <person name="Tsang A."/>
            <person name="Wiebenga A."/>
            <person name="Young D."/>
            <person name="Pisabarro A."/>
            <person name="Eastwood D.C."/>
            <person name="Martin F."/>
            <person name="Cullen D."/>
            <person name="Grigoriev I.V."/>
            <person name="Hibbett D.S."/>
        </authorList>
    </citation>
    <scope>NUCLEOTIDE SEQUENCE [LARGE SCALE GENOMIC DNA]</scope>
    <source>
        <strain evidence="3">TFB10046</strain>
    </source>
</reference>
<dbReference type="InterPro" id="IPR051058">
    <property type="entry name" value="GDSL_Est/Lipase"/>
</dbReference>
<proteinExistence type="predicted"/>
<name>J0LEF2_AURST</name>
<evidence type="ECO:0000313" key="3">
    <source>
        <dbReference type="Proteomes" id="UP000006514"/>
    </source>
</evidence>
<dbReference type="Pfam" id="PF00657">
    <property type="entry name" value="Lipase_GDSL"/>
    <property type="match status" value="1"/>
</dbReference>
<dbReference type="GO" id="GO:0016788">
    <property type="term" value="F:hydrolase activity, acting on ester bonds"/>
    <property type="evidence" value="ECO:0007669"/>
    <property type="project" value="InterPro"/>
</dbReference>
<dbReference type="KEGG" id="adl:AURDEDRAFT_93233"/>
<dbReference type="EMBL" id="JH687901">
    <property type="protein sequence ID" value="EJD35181.1"/>
    <property type="molecule type" value="Genomic_DNA"/>
</dbReference>
<dbReference type="Gene3D" id="3.40.50.1110">
    <property type="entry name" value="SGNH hydrolase"/>
    <property type="match status" value="1"/>
</dbReference>
<gene>
    <name evidence="2" type="ORF">AURDEDRAFT_93233</name>
</gene>
<dbReference type="SUPFAM" id="SSF52266">
    <property type="entry name" value="SGNH hydrolase"/>
    <property type="match status" value="1"/>
</dbReference>
<dbReference type="InterPro" id="IPR001087">
    <property type="entry name" value="GDSL"/>
</dbReference>
<dbReference type="Proteomes" id="UP000006514">
    <property type="component" value="Unassembled WGS sequence"/>
</dbReference>
<keyword evidence="1 2" id="KW-0378">Hydrolase</keyword>
<dbReference type="OrthoDB" id="1600564at2759"/>
<keyword evidence="3" id="KW-1185">Reference proteome</keyword>
<sequence length="317" mass="34144">MRSFVPILVVWVAVAAGSIVPDLLAPLPRFKHLVTFGDSFTDTAAAAALGASAWPVYLAGRANLSLHAFAQAGATCSNNITPRPSGSVMEAQVPAFNRDLGRPFMPQGETVYTLWIGTNDVGVSALLTGDAPGKTIVDTTTCAVDWIRVMYQNGARNFIFQNMIPLQFVNLYSPDGHLNRYWNLPRNATEWSVTMTELTTAGNALSALMVRNLAQTLPGARIALFDSHALFTDMYTNPALYLNGTAPLNVTGSIAGCPFELNGGPVGGACPPIVEAAERDSFLWFDELHPSEQANRIVAREMAGALRGNTRWATWIS</sequence>
<evidence type="ECO:0000256" key="1">
    <source>
        <dbReference type="ARBA" id="ARBA00022801"/>
    </source>
</evidence>
<dbReference type="InterPro" id="IPR036514">
    <property type="entry name" value="SGNH_hydro_sf"/>
</dbReference>
<dbReference type="AlphaFoldDB" id="J0LEF2"/>
<organism evidence="2 3">
    <name type="scientific">Auricularia subglabra (strain TFB-10046 / SS5)</name>
    <name type="common">White-rot fungus</name>
    <name type="synonym">Auricularia delicata (strain TFB10046)</name>
    <dbReference type="NCBI Taxonomy" id="717982"/>
    <lineage>
        <taxon>Eukaryota</taxon>
        <taxon>Fungi</taxon>
        <taxon>Dikarya</taxon>
        <taxon>Basidiomycota</taxon>
        <taxon>Agaricomycotina</taxon>
        <taxon>Agaricomycetes</taxon>
        <taxon>Auriculariales</taxon>
        <taxon>Auriculariaceae</taxon>
        <taxon>Auricularia</taxon>
    </lineage>
</organism>
<protein>
    <submittedName>
        <fullName evidence="2">GDSL lipase/acylhydrolase</fullName>
    </submittedName>
</protein>
<dbReference type="eggNOG" id="ENOG502RY46">
    <property type="taxonomic scope" value="Eukaryota"/>
</dbReference>
<dbReference type="PANTHER" id="PTHR45648:SF22">
    <property type="entry name" value="GDSL LIPASE_ACYLHYDROLASE FAMILY PROTEIN (AFU_ORTHOLOGUE AFUA_4G14700)"/>
    <property type="match status" value="1"/>
</dbReference>
<dbReference type="PANTHER" id="PTHR45648">
    <property type="entry name" value="GDSL LIPASE/ACYLHYDROLASE FAMILY PROTEIN (AFU_ORTHOLOGUE AFUA_4G14700)"/>
    <property type="match status" value="1"/>
</dbReference>
<dbReference type="CDD" id="cd01846">
    <property type="entry name" value="fatty_acyltransferase_like"/>
    <property type="match status" value="1"/>
</dbReference>
<accession>J0LEF2</accession>
<dbReference type="OMA" id="EVHPSER"/>